<evidence type="ECO:0000313" key="3">
    <source>
        <dbReference type="Proteomes" id="UP000015530"/>
    </source>
</evidence>
<protein>
    <submittedName>
        <fullName evidence="2">Uncharacterized protein</fullName>
    </submittedName>
</protein>
<keyword evidence="1" id="KW-1133">Transmembrane helix</keyword>
<dbReference type="AlphaFoldDB" id="T0M7X7"/>
<evidence type="ECO:0000256" key="1">
    <source>
        <dbReference type="SAM" id="Phobius"/>
    </source>
</evidence>
<evidence type="ECO:0000313" key="2">
    <source>
        <dbReference type="EMBL" id="EQB57060.1"/>
    </source>
</evidence>
<name>T0M7X7_COLGC</name>
<proteinExistence type="predicted"/>
<organism evidence="2 3">
    <name type="scientific">Colletotrichum gloeosporioides (strain Cg-14)</name>
    <name type="common">Anthracnose fungus</name>
    <name type="synonym">Glomerella cingulata</name>
    <dbReference type="NCBI Taxonomy" id="1237896"/>
    <lineage>
        <taxon>Eukaryota</taxon>
        <taxon>Fungi</taxon>
        <taxon>Dikarya</taxon>
        <taxon>Ascomycota</taxon>
        <taxon>Pezizomycotina</taxon>
        <taxon>Sordariomycetes</taxon>
        <taxon>Hypocreomycetidae</taxon>
        <taxon>Glomerellales</taxon>
        <taxon>Glomerellaceae</taxon>
        <taxon>Colletotrichum</taxon>
        <taxon>Colletotrichum gloeosporioides species complex</taxon>
    </lineage>
</organism>
<dbReference type="OrthoDB" id="4846644at2759"/>
<sequence>MDASKEQVAFGVRFSRSIIAEYLVYALLFYSTTAVIALFIFLPIDCLGALLRRDSSRLNLVDFQNDAFILPINNFTFTTFSLPTKILLVVLWALTARPAVALASRLNWVFPSHPADPDLHR</sequence>
<dbReference type="Proteomes" id="UP000015530">
    <property type="component" value="Unassembled WGS sequence"/>
</dbReference>
<dbReference type="HOGENOM" id="CLU_2037882_0_0_1"/>
<keyword evidence="1" id="KW-0472">Membrane</keyword>
<feature type="transmembrane region" description="Helical" evidence="1">
    <location>
        <begin position="22"/>
        <end position="51"/>
    </location>
</feature>
<gene>
    <name evidence="2" type="ORF">CGLO_02861</name>
</gene>
<dbReference type="EMBL" id="AMYD01000586">
    <property type="protein sequence ID" value="EQB57060.1"/>
    <property type="molecule type" value="Genomic_DNA"/>
</dbReference>
<comment type="caution">
    <text evidence="2">The sequence shown here is derived from an EMBL/GenBank/DDBJ whole genome shotgun (WGS) entry which is preliminary data.</text>
</comment>
<accession>T0M7X7</accession>
<keyword evidence="1" id="KW-0812">Transmembrane</keyword>
<reference evidence="3" key="1">
    <citation type="journal article" date="2013" name="Mol. Plant Microbe Interact.">
        <title>Global aspects of pacC regulation of pathogenicity genes in Colletotrichum gloeosporioides as revealed by transcriptome analysis.</title>
        <authorList>
            <person name="Alkan N."/>
            <person name="Meng X."/>
            <person name="Friedlander G."/>
            <person name="Reuveni E."/>
            <person name="Sukno S."/>
            <person name="Sherman A."/>
            <person name="Thon M."/>
            <person name="Fluhr R."/>
            <person name="Prusky D."/>
        </authorList>
    </citation>
    <scope>NUCLEOTIDE SEQUENCE [LARGE SCALE GENOMIC DNA]</scope>
    <source>
        <strain evidence="3">Cg-14</strain>
    </source>
</reference>